<accession>A0A9W7FS09</accession>
<protein>
    <recommendedName>
        <fullName evidence="2">WW domain-containing protein</fullName>
    </recommendedName>
</protein>
<dbReference type="AlphaFoldDB" id="A0A9W7FS09"/>
<gene>
    <name evidence="3" type="ORF">TrLO_g1313</name>
</gene>
<evidence type="ECO:0000313" key="4">
    <source>
        <dbReference type="Proteomes" id="UP001165122"/>
    </source>
</evidence>
<feature type="compositionally biased region" description="Low complexity" evidence="1">
    <location>
        <begin position="39"/>
        <end position="56"/>
    </location>
</feature>
<feature type="compositionally biased region" description="Low complexity" evidence="1">
    <location>
        <begin position="13"/>
        <end position="31"/>
    </location>
</feature>
<feature type="region of interest" description="Disordered" evidence="1">
    <location>
        <begin position="236"/>
        <end position="299"/>
    </location>
</feature>
<evidence type="ECO:0000259" key="2">
    <source>
        <dbReference type="PROSITE" id="PS50020"/>
    </source>
</evidence>
<comment type="caution">
    <text evidence="3">The sequence shown here is derived from an EMBL/GenBank/DDBJ whole genome shotgun (WGS) entry which is preliminary data.</text>
</comment>
<evidence type="ECO:0000256" key="1">
    <source>
        <dbReference type="SAM" id="MobiDB-lite"/>
    </source>
</evidence>
<reference evidence="4" key="1">
    <citation type="journal article" date="2023" name="Commun. Biol.">
        <title>Genome analysis of Parmales, the sister group of diatoms, reveals the evolutionary specialization of diatoms from phago-mixotrophs to photoautotrophs.</title>
        <authorList>
            <person name="Ban H."/>
            <person name="Sato S."/>
            <person name="Yoshikawa S."/>
            <person name="Yamada K."/>
            <person name="Nakamura Y."/>
            <person name="Ichinomiya M."/>
            <person name="Sato N."/>
            <person name="Blanc-Mathieu R."/>
            <person name="Endo H."/>
            <person name="Kuwata A."/>
            <person name="Ogata H."/>
        </authorList>
    </citation>
    <scope>NUCLEOTIDE SEQUENCE [LARGE SCALE GENOMIC DNA]</scope>
    <source>
        <strain evidence="4">NIES 3700</strain>
    </source>
</reference>
<feature type="region of interest" description="Disordered" evidence="1">
    <location>
        <begin position="1"/>
        <end position="65"/>
    </location>
</feature>
<dbReference type="OrthoDB" id="10653030at2759"/>
<evidence type="ECO:0000313" key="3">
    <source>
        <dbReference type="EMBL" id="GMI17203.1"/>
    </source>
</evidence>
<feature type="domain" description="WW" evidence="2">
    <location>
        <begin position="119"/>
        <end position="147"/>
    </location>
</feature>
<sequence>MKLLNRLFGKKASTPSTSTPTTPPSSTRPTRLSNRFFGKPSPSKSKSPTPTSTTPSSTPPRTKPIHNVVLAYTNSKEFEDGDCDRSVLTESVCGYEDSKPRTRFSEAMDAKLTLTYDIWKESYHSGKSRYYFRNMNTNKCKWDEPPSGAVHVWYMDKDFFEVEEGTNLSRLELPHEAQNHADLFIDAHNEINVLHNTLSQRRSDSADVDDNLINMTFTCQTSFSVEKDVEELTEGDVEEPPSERISGLTIESENPPMSISDFDFEEEEELKENTKTGELYDDEGRKITAEDEQEEDKVPSTIKRLYDDEGNIVVVTEPKLSTDSF</sequence>
<dbReference type="Proteomes" id="UP001165122">
    <property type="component" value="Unassembled WGS sequence"/>
</dbReference>
<organism evidence="3 4">
    <name type="scientific">Triparma laevis f. longispina</name>
    <dbReference type="NCBI Taxonomy" id="1714387"/>
    <lineage>
        <taxon>Eukaryota</taxon>
        <taxon>Sar</taxon>
        <taxon>Stramenopiles</taxon>
        <taxon>Ochrophyta</taxon>
        <taxon>Bolidophyceae</taxon>
        <taxon>Parmales</taxon>
        <taxon>Triparmaceae</taxon>
        <taxon>Triparma</taxon>
    </lineage>
</organism>
<dbReference type="PROSITE" id="PS50020">
    <property type="entry name" value="WW_DOMAIN_2"/>
    <property type="match status" value="1"/>
</dbReference>
<keyword evidence="4" id="KW-1185">Reference proteome</keyword>
<dbReference type="InterPro" id="IPR001202">
    <property type="entry name" value="WW_dom"/>
</dbReference>
<name>A0A9W7FS09_9STRA</name>
<proteinExistence type="predicted"/>
<dbReference type="EMBL" id="BRXW01000282">
    <property type="protein sequence ID" value="GMI17203.1"/>
    <property type="molecule type" value="Genomic_DNA"/>
</dbReference>